<keyword evidence="2" id="KW-1185">Reference proteome</keyword>
<gene>
    <name evidence="1" type="ORF">EVAR_3380_1</name>
</gene>
<dbReference type="AlphaFoldDB" id="A0A4C1SVF3"/>
<organism evidence="1 2">
    <name type="scientific">Eumeta variegata</name>
    <name type="common">Bagworm moth</name>
    <name type="synonym">Eumeta japonica</name>
    <dbReference type="NCBI Taxonomy" id="151549"/>
    <lineage>
        <taxon>Eukaryota</taxon>
        <taxon>Metazoa</taxon>
        <taxon>Ecdysozoa</taxon>
        <taxon>Arthropoda</taxon>
        <taxon>Hexapoda</taxon>
        <taxon>Insecta</taxon>
        <taxon>Pterygota</taxon>
        <taxon>Neoptera</taxon>
        <taxon>Endopterygota</taxon>
        <taxon>Lepidoptera</taxon>
        <taxon>Glossata</taxon>
        <taxon>Ditrysia</taxon>
        <taxon>Tineoidea</taxon>
        <taxon>Psychidae</taxon>
        <taxon>Oiketicinae</taxon>
        <taxon>Eumeta</taxon>
    </lineage>
</organism>
<sequence length="158" mass="17877">MLSSYLIKSNVHFYTFALEEERKVKAILKGIPIKIGTDEAKDDLERTLSKECNLSDIIAEAGEVFQASVIAASYMVTQQLIATRNHNQVRETTVQESPEFSSPQTRTTASALGEDINTIMSIFQVMKSVEDTELDSKFKKAKHGVDRLRIRIRRLENL</sequence>
<evidence type="ECO:0000313" key="2">
    <source>
        <dbReference type="Proteomes" id="UP000299102"/>
    </source>
</evidence>
<accession>A0A4C1SVF3</accession>
<dbReference type="OrthoDB" id="8123886at2759"/>
<protein>
    <submittedName>
        <fullName evidence="1">Uncharacterized protein</fullName>
    </submittedName>
</protein>
<dbReference type="Proteomes" id="UP000299102">
    <property type="component" value="Unassembled WGS sequence"/>
</dbReference>
<comment type="caution">
    <text evidence="1">The sequence shown here is derived from an EMBL/GenBank/DDBJ whole genome shotgun (WGS) entry which is preliminary data.</text>
</comment>
<dbReference type="EMBL" id="BGZK01000016">
    <property type="protein sequence ID" value="GBP05031.1"/>
    <property type="molecule type" value="Genomic_DNA"/>
</dbReference>
<name>A0A4C1SVF3_EUMVA</name>
<evidence type="ECO:0000313" key="1">
    <source>
        <dbReference type="EMBL" id="GBP05031.1"/>
    </source>
</evidence>
<proteinExistence type="predicted"/>
<reference evidence="1 2" key="1">
    <citation type="journal article" date="2019" name="Commun. Biol.">
        <title>The bagworm genome reveals a unique fibroin gene that provides high tensile strength.</title>
        <authorList>
            <person name="Kono N."/>
            <person name="Nakamura H."/>
            <person name="Ohtoshi R."/>
            <person name="Tomita M."/>
            <person name="Numata K."/>
            <person name="Arakawa K."/>
        </authorList>
    </citation>
    <scope>NUCLEOTIDE SEQUENCE [LARGE SCALE GENOMIC DNA]</scope>
</reference>